<organism evidence="2">
    <name type="scientific">Schistocephalus solidus</name>
    <name type="common">Tapeworm</name>
    <dbReference type="NCBI Taxonomy" id="70667"/>
    <lineage>
        <taxon>Eukaryota</taxon>
        <taxon>Metazoa</taxon>
        <taxon>Spiralia</taxon>
        <taxon>Lophotrochozoa</taxon>
        <taxon>Platyhelminthes</taxon>
        <taxon>Cestoda</taxon>
        <taxon>Eucestoda</taxon>
        <taxon>Diphyllobothriidea</taxon>
        <taxon>Diphyllobothriidae</taxon>
        <taxon>Schistocephalus</taxon>
    </lineage>
</organism>
<feature type="domain" description="Ubiquitin-like" evidence="1">
    <location>
        <begin position="1"/>
        <end position="73"/>
    </location>
</feature>
<feature type="domain" description="Ubiquitin-like" evidence="1">
    <location>
        <begin position="81"/>
        <end position="156"/>
    </location>
</feature>
<protein>
    <recommendedName>
        <fullName evidence="1">Ubiquitin-like domain-containing protein</fullName>
    </recommendedName>
</protein>
<proteinExistence type="predicted"/>
<dbReference type="GO" id="GO:0043130">
    <property type="term" value="F:ubiquitin binding"/>
    <property type="evidence" value="ECO:0007669"/>
    <property type="project" value="TreeGrafter"/>
</dbReference>
<sequence>MLITLRITCKPIGDFNLKIQLAAYVSELKEEIRQMRQIPCDKQMLTFNGLVLEESYPLEAYGITDGSVVTLSLPAELPVALNIDIRLPSGKLANLLSTHKDTVYSLKRQLQRLHGLPVHTYELIFQDVLLDGDQTLAACGLIDGCTLDVVRRTSDKPVDRTDSFSVVVKSLAGYYEEIEISQLATVGDLKKAIESEEGIPVEDMRLFFAGKLLEDRRCLSEYQIRQGSLITALHCM</sequence>
<dbReference type="InterPro" id="IPR029071">
    <property type="entry name" value="Ubiquitin-like_domsf"/>
</dbReference>
<dbReference type="InterPro" id="IPR019956">
    <property type="entry name" value="Ubiquitin_dom"/>
</dbReference>
<dbReference type="SUPFAM" id="SSF54236">
    <property type="entry name" value="Ubiquitin-like"/>
    <property type="match status" value="3"/>
</dbReference>
<dbReference type="SMART" id="SM00213">
    <property type="entry name" value="UBQ"/>
    <property type="match status" value="3"/>
</dbReference>
<evidence type="ECO:0000259" key="1">
    <source>
        <dbReference type="PROSITE" id="PS50053"/>
    </source>
</evidence>
<dbReference type="GO" id="GO:0043161">
    <property type="term" value="P:proteasome-mediated ubiquitin-dependent protein catabolic process"/>
    <property type="evidence" value="ECO:0007669"/>
    <property type="project" value="TreeGrafter"/>
</dbReference>
<accession>A0A0X3Q0Z2</accession>
<dbReference type="Gene3D" id="3.10.20.90">
    <property type="entry name" value="Phosphatidylinositol 3-kinase Catalytic Subunit, Chain A, domain 1"/>
    <property type="match status" value="3"/>
</dbReference>
<reference evidence="2" key="1">
    <citation type="submission" date="2016-01" db="EMBL/GenBank/DDBJ databases">
        <title>Reference transcriptome for the parasite Schistocephalus solidus: insights into the molecular evolution of parasitism.</title>
        <authorList>
            <person name="Hebert F.O."/>
            <person name="Grambauer S."/>
            <person name="Barber I."/>
            <person name="Landry C.R."/>
            <person name="Aubin-Horth N."/>
        </authorList>
    </citation>
    <scope>NUCLEOTIDE SEQUENCE</scope>
</reference>
<dbReference type="AlphaFoldDB" id="A0A0X3Q0Z2"/>
<dbReference type="GO" id="GO:0070628">
    <property type="term" value="F:proteasome binding"/>
    <property type="evidence" value="ECO:0007669"/>
    <property type="project" value="TreeGrafter"/>
</dbReference>
<gene>
    <name evidence="2" type="ORF">TR168272</name>
</gene>
<name>A0A0X3Q0Z2_SCHSO</name>
<dbReference type="PANTHER" id="PTHR10621">
    <property type="entry name" value="UV EXCISION REPAIR PROTEIN RAD23"/>
    <property type="match status" value="1"/>
</dbReference>
<dbReference type="EMBL" id="GEEE01010039">
    <property type="protein sequence ID" value="JAP53186.1"/>
    <property type="molecule type" value="Transcribed_RNA"/>
</dbReference>
<dbReference type="PANTHER" id="PTHR10621:SF0">
    <property type="entry name" value="UV EXCISION REPAIR PROTEIN RAD23"/>
    <property type="match status" value="1"/>
</dbReference>
<dbReference type="GO" id="GO:0031593">
    <property type="term" value="F:polyubiquitin modification-dependent protein binding"/>
    <property type="evidence" value="ECO:0007669"/>
    <property type="project" value="TreeGrafter"/>
</dbReference>
<feature type="domain" description="Ubiquitin-like" evidence="1">
    <location>
        <begin position="164"/>
        <end position="230"/>
    </location>
</feature>
<dbReference type="PRINTS" id="PR00348">
    <property type="entry name" value="UBIQUITIN"/>
</dbReference>
<dbReference type="GO" id="GO:0005829">
    <property type="term" value="C:cytosol"/>
    <property type="evidence" value="ECO:0007669"/>
    <property type="project" value="TreeGrafter"/>
</dbReference>
<dbReference type="PROSITE" id="PS50053">
    <property type="entry name" value="UBIQUITIN_2"/>
    <property type="match status" value="3"/>
</dbReference>
<dbReference type="CDD" id="cd17039">
    <property type="entry name" value="Ubl_ubiquitin_like"/>
    <property type="match status" value="3"/>
</dbReference>
<evidence type="ECO:0000313" key="2">
    <source>
        <dbReference type="EMBL" id="JAP53186.1"/>
    </source>
</evidence>
<dbReference type="GO" id="GO:0005654">
    <property type="term" value="C:nucleoplasm"/>
    <property type="evidence" value="ECO:0007669"/>
    <property type="project" value="TreeGrafter"/>
</dbReference>
<dbReference type="Pfam" id="PF00240">
    <property type="entry name" value="ubiquitin"/>
    <property type="match status" value="3"/>
</dbReference>
<dbReference type="InterPro" id="IPR000626">
    <property type="entry name" value="Ubiquitin-like_dom"/>
</dbReference>